<evidence type="ECO:0000313" key="10">
    <source>
        <dbReference type="EMBL" id="RGU93683.1"/>
    </source>
</evidence>
<dbReference type="InterPro" id="IPR004013">
    <property type="entry name" value="PHP_dom"/>
</dbReference>
<proteinExistence type="inferred from homology"/>
<comment type="similarity">
    <text evidence="2 8">Belongs to the PHP hydrolase family. HisK subfamily.</text>
</comment>
<dbReference type="EC" id="3.1.3.15" evidence="3 8"/>
<name>A0A395WEE8_9FIRM</name>
<dbReference type="NCBIfam" id="TIGR01856">
    <property type="entry name" value="hisJ_fam"/>
    <property type="match status" value="1"/>
</dbReference>
<dbReference type="InterPro" id="IPR010140">
    <property type="entry name" value="Histidinol_P_phosphatase_HisJ"/>
</dbReference>
<dbReference type="EMBL" id="QRYQ01000002">
    <property type="protein sequence ID" value="RGU93683.1"/>
    <property type="molecule type" value="Genomic_DNA"/>
</dbReference>
<dbReference type="PANTHER" id="PTHR21039">
    <property type="entry name" value="HISTIDINOL PHOSPHATASE-RELATED"/>
    <property type="match status" value="1"/>
</dbReference>
<evidence type="ECO:0000313" key="11">
    <source>
        <dbReference type="Proteomes" id="UP000265489"/>
    </source>
</evidence>
<organism evidence="10 11">
    <name type="scientific">Holdemanella biformis</name>
    <dbReference type="NCBI Taxonomy" id="1735"/>
    <lineage>
        <taxon>Bacteria</taxon>
        <taxon>Bacillati</taxon>
        <taxon>Bacillota</taxon>
        <taxon>Erysipelotrichia</taxon>
        <taxon>Erysipelotrichales</taxon>
        <taxon>Erysipelotrichaceae</taxon>
        <taxon>Holdemanella</taxon>
    </lineage>
</organism>
<sequence>MKQNLHTHSIFCDGKDTIEEMTLEAISKGFDILGFSGHGYLSIDGGSMRDTKGYISEVERIKSKYSSSIQIHLGIEEDMLGRISEKAPFEYVIGSKHFLGEIAVDYSKPVFDSLFESYSGDYKKMCKDYYSDLSNMYDWQEVDVIGHLDLITKYNEDESYFKFNDKDYMNIVCDCIDRLLINDKIFEVNTGAIARGYRKTPYPSKNILEYLYAKNARICLNSDCHDKNYLDCAFESSLDLIQSCGFKELQILTKDGFVPVKIR</sequence>
<protein>
    <recommendedName>
        <fullName evidence="3 8">Histidinol-phosphatase</fullName>
        <shortName evidence="8">HolPase</shortName>
        <ecNumber evidence="3 8">3.1.3.15</ecNumber>
    </recommendedName>
</protein>
<dbReference type="Gene3D" id="3.20.20.140">
    <property type="entry name" value="Metal-dependent hydrolases"/>
    <property type="match status" value="1"/>
</dbReference>
<evidence type="ECO:0000256" key="4">
    <source>
        <dbReference type="ARBA" id="ARBA00022605"/>
    </source>
</evidence>
<evidence type="ECO:0000256" key="1">
    <source>
        <dbReference type="ARBA" id="ARBA00004970"/>
    </source>
</evidence>
<dbReference type="GO" id="GO:0000105">
    <property type="term" value="P:L-histidine biosynthetic process"/>
    <property type="evidence" value="ECO:0007669"/>
    <property type="project" value="UniProtKB-UniRule"/>
</dbReference>
<dbReference type="Proteomes" id="UP000265489">
    <property type="component" value="Unassembled WGS sequence"/>
</dbReference>
<dbReference type="CDD" id="cd12110">
    <property type="entry name" value="PHP_HisPPase_Hisj_like"/>
    <property type="match status" value="1"/>
</dbReference>
<dbReference type="UniPathway" id="UPA00031">
    <property type="reaction ID" value="UER00013"/>
</dbReference>
<dbReference type="GO" id="GO:0005737">
    <property type="term" value="C:cytoplasm"/>
    <property type="evidence" value="ECO:0007669"/>
    <property type="project" value="TreeGrafter"/>
</dbReference>
<evidence type="ECO:0000256" key="5">
    <source>
        <dbReference type="ARBA" id="ARBA00022801"/>
    </source>
</evidence>
<evidence type="ECO:0000256" key="6">
    <source>
        <dbReference type="ARBA" id="ARBA00023102"/>
    </source>
</evidence>
<evidence type="ECO:0000259" key="9">
    <source>
        <dbReference type="Pfam" id="PF02811"/>
    </source>
</evidence>
<evidence type="ECO:0000256" key="7">
    <source>
        <dbReference type="ARBA" id="ARBA00049158"/>
    </source>
</evidence>
<dbReference type="SUPFAM" id="SSF89550">
    <property type="entry name" value="PHP domain-like"/>
    <property type="match status" value="1"/>
</dbReference>
<accession>A0A395WEE8</accession>
<feature type="domain" description="PHP" evidence="9">
    <location>
        <begin position="5"/>
        <end position="190"/>
    </location>
</feature>
<gene>
    <name evidence="10" type="ORF">DWW32_01325</name>
</gene>
<reference evidence="10 11" key="1">
    <citation type="submission" date="2018-08" db="EMBL/GenBank/DDBJ databases">
        <title>A genome reference for cultivated species of the human gut microbiota.</title>
        <authorList>
            <person name="Zou Y."/>
            <person name="Xue W."/>
            <person name="Luo G."/>
        </authorList>
    </citation>
    <scope>NUCLEOTIDE SEQUENCE [LARGE SCALE GENOMIC DNA]</scope>
    <source>
        <strain evidence="10 11">AF15-20</strain>
    </source>
</reference>
<evidence type="ECO:0000256" key="2">
    <source>
        <dbReference type="ARBA" id="ARBA00009152"/>
    </source>
</evidence>
<dbReference type="AlphaFoldDB" id="A0A395WEE8"/>
<dbReference type="RefSeq" id="WP_118324481.1">
    <property type="nucleotide sequence ID" value="NZ_QRYH01000001.1"/>
</dbReference>
<dbReference type="GeneID" id="66578478"/>
<evidence type="ECO:0000256" key="8">
    <source>
        <dbReference type="RuleBase" id="RU366003"/>
    </source>
</evidence>
<comment type="catalytic activity">
    <reaction evidence="7 8">
        <text>L-histidinol phosphate + H2O = L-histidinol + phosphate</text>
        <dbReference type="Rhea" id="RHEA:14465"/>
        <dbReference type="ChEBI" id="CHEBI:15377"/>
        <dbReference type="ChEBI" id="CHEBI:43474"/>
        <dbReference type="ChEBI" id="CHEBI:57699"/>
        <dbReference type="ChEBI" id="CHEBI:57980"/>
        <dbReference type="EC" id="3.1.3.15"/>
    </reaction>
</comment>
<comment type="caution">
    <text evidence="10">The sequence shown here is derived from an EMBL/GenBank/DDBJ whole genome shotgun (WGS) entry which is preliminary data.</text>
</comment>
<comment type="pathway">
    <text evidence="1 8">Amino-acid biosynthesis; L-histidine biosynthesis; L-histidine from 5-phospho-alpha-D-ribose 1-diphosphate: step 8/9.</text>
</comment>
<dbReference type="PANTHER" id="PTHR21039:SF0">
    <property type="entry name" value="HISTIDINOL-PHOSPHATASE"/>
    <property type="match status" value="1"/>
</dbReference>
<evidence type="ECO:0000256" key="3">
    <source>
        <dbReference type="ARBA" id="ARBA00013085"/>
    </source>
</evidence>
<dbReference type="GO" id="GO:0004401">
    <property type="term" value="F:histidinol-phosphatase activity"/>
    <property type="evidence" value="ECO:0007669"/>
    <property type="project" value="UniProtKB-UniRule"/>
</dbReference>
<keyword evidence="4 8" id="KW-0028">Amino-acid biosynthesis</keyword>
<dbReference type="InterPro" id="IPR016195">
    <property type="entry name" value="Pol/histidinol_Pase-like"/>
</dbReference>
<dbReference type="Pfam" id="PF02811">
    <property type="entry name" value="PHP"/>
    <property type="match status" value="1"/>
</dbReference>
<keyword evidence="5 8" id="KW-0378">Hydrolase</keyword>
<keyword evidence="6 8" id="KW-0368">Histidine biosynthesis</keyword>